<dbReference type="EMBL" id="RHHQ01000007">
    <property type="protein sequence ID" value="RNB90437.1"/>
    <property type="molecule type" value="Genomic_DNA"/>
</dbReference>
<dbReference type="GO" id="GO:0004842">
    <property type="term" value="F:ubiquitin-protein transferase activity"/>
    <property type="evidence" value="ECO:0007669"/>
    <property type="project" value="TreeGrafter"/>
</dbReference>
<evidence type="ECO:0000256" key="1">
    <source>
        <dbReference type="ARBA" id="ARBA00022737"/>
    </source>
</evidence>
<feature type="repeat" description="ANK" evidence="3">
    <location>
        <begin position="133"/>
        <end position="170"/>
    </location>
</feature>
<evidence type="ECO:0000313" key="5">
    <source>
        <dbReference type="Proteomes" id="UP000271031"/>
    </source>
</evidence>
<dbReference type="OrthoDB" id="9812708at2"/>
<feature type="repeat" description="ANK" evidence="3">
    <location>
        <begin position="33"/>
        <end position="65"/>
    </location>
</feature>
<keyword evidence="1" id="KW-0677">Repeat</keyword>
<comment type="caution">
    <text evidence="4">The sequence shown here is derived from an EMBL/GenBank/DDBJ whole genome shotgun (WGS) entry which is preliminary data.</text>
</comment>
<keyword evidence="5" id="KW-1185">Reference proteome</keyword>
<feature type="repeat" description="ANK" evidence="3">
    <location>
        <begin position="66"/>
        <end position="98"/>
    </location>
</feature>
<dbReference type="SUPFAM" id="SSF48403">
    <property type="entry name" value="Ankyrin repeat"/>
    <property type="match status" value="1"/>
</dbReference>
<dbReference type="PANTHER" id="PTHR24171:SF8">
    <property type="entry name" value="BRCA1-ASSOCIATED RING DOMAIN PROTEIN 1"/>
    <property type="match status" value="1"/>
</dbReference>
<dbReference type="RefSeq" id="WP_122917363.1">
    <property type="nucleotide sequence ID" value="NZ_RHHQ01000007.1"/>
</dbReference>
<dbReference type="PROSITE" id="PS50088">
    <property type="entry name" value="ANK_REPEAT"/>
    <property type="match status" value="4"/>
</dbReference>
<dbReference type="AlphaFoldDB" id="A0A3M8DTZ1"/>
<dbReference type="SMART" id="SM00248">
    <property type="entry name" value="ANK"/>
    <property type="match status" value="5"/>
</dbReference>
<name>A0A3M8DTZ1_9BACL</name>
<dbReference type="PRINTS" id="PR01415">
    <property type="entry name" value="ANKYRIN"/>
</dbReference>
<dbReference type="InterPro" id="IPR002110">
    <property type="entry name" value="Ankyrin_rpt"/>
</dbReference>
<dbReference type="InterPro" id="IPR036770">
    <property type="entry name" value="Ankyrin_rpt-contain_sf"/>
</dbReference>
<dbReference type="PANTHER" id="PTHR24171">
    <property type="entry name" value="ANKYRIN REPEAT DOMAIN-CONTAINING PROTEIN 39-RELATED"/>
    <property type="match status" value="1"/>
</dbReference>
<evidence type="ECO:0000256" key="3">
    <source>
        <dbReference type="PROSITE-ProRule" id="PRU00023"/>
    </source>
</evidence>
<reference evidence="4 5" key="1">
    <citation type="submission" date="2018-10" db="EMBL/GenBank/DDBJ databases">
        <title>Phylogenomics of Brevibacillus.</title>
        <authorList>
            <person name="Dunlap C."/>
        </authorList>
    </citation>
    <scope>NUCLEOTIDE SEQUENCE [LARGE SCALE GENOMIC DNA]</scope>
    <source>
        <strain evidence="4 5">JCM 15716</strain>
    </source>
</reference>
<protein>
    <submittedName>
        <fullName evidence="4">Ankyrin repeat domain-containing protein</fullName>
    </submittedName>
</protein>
<proteinExistence type="predicted"/>
<gene>
    <name evidence="4" type="ORF">EDM56_07970</name>
</gene>
<feature type="repeat" description="ANK" evidence="3">
    <location>
        <begin position="5"/>
        <end position="32"/>
    </location>
</feature>
<keyword evidence="2 3" id="KW-0040">ANK repeat</keyword>
<dbReference type="PROSITE" id="PS50297">
    <property type="entry name" value="ANK_REP_REGION"/>
    <property type="match status" value="3"/>
</dbReference>
<dbReference type="GO" id="GO:0085020">
    <property type="term" value="P:protein K6-linked ubiquitination"/>
    <property type="evidence" value="ECO:0007669"/>
    <property type="project" value="TreeGrafter"/>
</dbReference>
<accession>A0A3M8DTZ1</accession>
<dbReference type="Gene3D" id="1.25.40.20">
    <property type="entry name" value="Ankyrin repeat-containing domain"/>
    <property type="match status" value="1"/>
</dbReference>
<evidence type="ECO:0000256" key="2">
    <source>
        <dbReference type="ARBA" id="ARBA00023043"/>
    </source>
</evidence>
<evidence type="ECO:0000313" key="4">
    <source>
        <dbReference type="EMBL" id="RNB90437.1"/>
    </source>
</evidence>
<sequence length="198" mass="21385">MTHKLLQAAKNGETSVVKDLLERGADINARDAAGRTPVLLAAHGSHIETIHFLIEAGADVNLRDDRNDNPLLHAAAAGKLAIVKLLLDAGADTRLTNRYGGVSLIPASERGHVEVVKELLTRSDVNVNHINNLGWTALLEAIILSDGGEDHQKIVALLIEHGADVELADREGVTPLSHARSRRYQEMERMLVNAGATR</sequence>
<dbReference type="Proteomes" id="UP000271031">
    <property type="component" value="Unassembled WGS sequence"/>
</dbReference>
<dbReference type="Pfam" id="PF12796">
    <property type="entry name" value="Ank_2"/>
    <property type="match status" value="2"/>
</dbReference>
<organism evidence="4 5">
    <name type="scientific">Brevibacillus fluminis</name>
    <dbReference type="NCBI Taxonomy" id="511487"/>
    <lineage>
        <taxon>Bacteria</taxon>
        <taxon>Bacillati</taxon>
        <taxon>Bacillota</taxon>
        <taxon>Bacilli</taxon>
        <taxon>Bacillales</taxon>
        <taxon>Paenibacillaceae</taxon>
        <taxon>Brevibacillus</taxon>
    </lineage>
</organism>